<reference evidence="3" key="1">
    <citation type="submission" date="2020-12" db="EMBL/GenBank/DDBJ databases">
        <title>Metabolic potential, ecology and presence of endohyphal bacteria is reflected in genomic diversity of Mucoromycotina.</title>
        <authorList>
            <person name="Muszewska A."/>
            <person name="Okrasinska A."/>
            <person name="Steczkiewicz K."/>
            <person name="Drgas O."/>
            <person name="Orlowska M."/>
            <person name="Perlinska-Lenart U."/>
            <person name="Aleksandrzak-Piekarczyk T."/>
            <person name="Szatraj K."/>
            <person name="Zielenkiewicz U."/>
            <person name="Pilsyk S."/>
            <person name="Malc E."/>
            <person name="Mieczkowski P."/>
            <person name="Kruszewska J.S."/>
            <person name="Biernat P."/>
            <person name="Pawlowska J."/>
        </authorList>
    </citation>
    <scope>NUCLEOTIDE SEQUENCE</scope>
    <source>
        <strain evidence="3">WA0000051536</strain>
    </source>
</reference>
<dbReference type="Gene3D" id="2.30.29.30">
    <property type="entry name" value="Pleckstrin-homology domain (PH domain)/Phosphotyrosine-binding domain (PTB)"/>
    <property type="match status" value="1"/>
</dbReference>
<dbReference type="SMART" id="SM00233">
    <property type="entry name" value="PH"/>
    <property type="match status" value="2"/>
</dbReference>
<dbReference type="Pfam" id="PF25381">
    <property type="entry name" value="PH_26"/>
    <property type="match status" value="1"/>
</dbReference>
<feature type="region of interest" description="Disordered" evidence="1">
    <location>
        <begin position="974"/>
        <end position="1013"/>
    </location>
</feature>
<feature type="region of interest" description="Disordered" evidence="1">
    <location>
        <begin position="468"/>
        <end position="579"/>
    </location>
</feature>
<feature type="region of interest" description="Disordered" evidence="1">
    <location>
        <begin position="654"/>
        <end position="678"/>
    </location>
</feature>
<dbReference type="CDD" id="cd00821">
    <property type="entry name" value="PH"/>
    <property type="match status" value="1"/>
</dbReference>
<evidence type="ECO:0000259" key="2">
    <source>
        <dbReference type="PROSITE" id="PS50003"/>
    </source>
</evidence>
<sequence length="1013" mass="112956">MSVSEKAMAQFNALPQNISASNRHSGFQTRHRLSRSLTGNFTSSGSMVCSPTDETSNMNNLKTRNSFDIMPRVDKPIPSLPKYNTRPVFVKNTYANISSRPSKFIKPAAQHQNMTGKSPTDLDNIAKLFLRYNHKMYNEGYLTTMVEVTPEGRHLESTHWKKVFAELSGSTLAIWDAEKSTRQEGILPSYVNITDATLEILDQGNVGKANCFAIQNTAGANRFVFQASTRQDMEKWESCFWLACFEGTKLHEMYTRKILARSLYKPFFTKQPSSGVECYLQVRFAGKSDWKRLWTVVDKKDDKKRWGRKASSPLPGQILLYEDKKSRTPLMSLTNIVRAYAIYPETPQLSEHSTLFKIEGSISTVSTDATVDIPDRISHVLFMANNSKEMAQWLLTAFDIFKLYGRPQQMSFNQVQADGIHFSAESLLMVPGKLFLDIQEVQEKGLCDKKRWDQKGVFTDELQRKLDFEEHEQPKKPLSPKRHHVKSKSLHTPHVEPLKSKTSSTVPLSSDRPSNSQPPQVSSMRQKGAAIPTKQIGDSSEEDTEDDAVGETDEDTDDGSSLRIQPKESVISQPLSSPIQLYLEPRQLTRQSSTSSSFLLDFGNLSGSRNMSSRASSATASTSSLFGDFARSTELSKYIDPSVFEEDVKEEILADRTPVESHDNVPAPAGSRESKGYPLSFPKSNIRGLFPKLSWGTSGAIDYDDDIGSLSNPSKDFKDIEDLGGREGPPIPSLGDQFASENSLLAKKPADLPMTAQEQTEYARAMRQPFLHVPVKPKDPSSGLIGRITQLEYVRQQNSGKGADKVDKVHAFSAEVEKERYFERERDRQLVEHRQQQMLQHMMMMNGGNFALMPVIQTPHGLVPVMMPFPMAPQASMSSPLGQTMPSHDPRMSSYDSRMPTHDPRVTGLDPRIPLFDPRMTGIQPTTGLSSSSSGDTNRSPFASSSSRSSSYTGSSIHSQFSNIKNGYMSGTQAAPATALGDSSGDEDDHIPIAKTPIAKRRSGWAHPRPERL</sequence>
<proteinExistence type="predicted"/>
<feature type="compositionally biased region" description="Acidic residues" evidence="1">
    <location>
        <begin position="539"/>
        <end position="558"/>
    </location>
</feature>
<dbReference type="InterPro" id="IPR011993">
    <property type="entry name" value="PH-like_dom_sf"/>
</dbReference>
<evidence type="ECO:0000313" key="3">
    <source>
        <dbReference type="EMBL" id="KAG2183829.1"/>
    </source>
</evidence>
<protein>
    <recommendedName>
        <fullName evidence="2">PH domain-containing protein</fullName>
    </recommendedName>
</protein>
<dbReference type="EMBL" id="JAEPRA010000006">
    <property type="protein sequence ID" value="KAG2183829.1"/>
    <property type="molecule type" value="Genomic_DNA"/>
</dbReference>
<dbReference type="SUPFAM" id="SSF50729">
    <property type="entry name" value="PH domain-like"/>
    <property type="match status" value="1"/>
</dbReference>
<feature type="compositionally biased region" description="Polar residues" evidence="1">
    <location>
        <begin position="500"/>
        <end position="525"/>
    </location>
</feature>
<dbReference type="InterPro" id="IPR001849">
    <property type="entry name" value="PH_domain"/>
</dbReference>
<keyword evidence="4" id="KW-1185">Reference proteome</keyword>
<feature type="compositionally biased region" description="Low complexity" evidence="1">
    <location>
        <begin position="930"/>
        <end position="957"/>
    </location>
</feature>
<evidence type="ECO:0000313" key="4">
    <source>
        <dbReference type="Proteomes" id="UP000612746"/>
    </source>
</evidence>
<feature type="compositionally biased region" description="Polar residues" evidence="1">
    <location>
        <begin position="876"/>
        <end position="886"/>
    </location>
</feature>
<dbReference type="Pfam" id="PF00169">
    <property type="entry name" value="PH"/>
    <property type="match status" value="1"/>
</dbReference>
<dbReference type="InterPro" id="IPR058155">
    <property type="entry name" value="Skg3/CAF120-like_PH"/>
</dbReference>
<gene>
    <name evidence="3" type="ORF">INT44_008840</name>
</gene>
<dbReference type="AlphaFoldDB" id="A0A8H7Q2G8"/>
<feature type="compositionally biased region" description="Polar residues" evidence="1">
    <location>
        <begin position="570"/>
        <end position="579"/>
    </location>
</feature>
<dbReference type="Proteomes" id="UP000612746">
    <property type="component" value="Unassembled WGS sequence"/>
</dbReference>
<feature type="compositionally biased region" description="Basic residues" evidence="1">
    <location>
        <begin position="478"/>
        <end position="491"/>
    </location>
</feature>
<evidence type="ECO:0000256" key="1">
    <source>
        <dbReference type="SAM" id="MobiDB-lite"/>
    </source>
</evidence>
<comment type="caution">
    <text evidence="3">The sequence shown here is derived from an EMBL/GenBank/DDBJ whole genome shotgun (WGS) entry which is preliminary data.</text>
</comment>
<organism evidence="3 4">
    <name type="scientific">Umbelopsis vinacea</name>
    <dbReference type="NCBI Taxonomy" id="44442"/>
    <lineage>
        <taxon>Eukaryota</taxon>
        <taxon>Fungi</taxon>
        <taxon>Fungi incertae sedis</taxon>
        <taxon>Mucoromycota</taxon>
        <taxon>Mucoromycotina</taxon>
        <taxon>Umbelopsidomycetes</taxon>
        <taxon>Umbelopsidales</taxon>
        <taxon>Umbelopsidaceae</taxon>
        <taxon>Umbelopsis</taxon>
    </lineage>
</organism>
<accession>A0A8H7Q2G8</accession>
<feature type="region of interest" description="Disordered" evidence="1">
    <location>
        <begin position="876"/>
        <end position="957"/>
    </location>
</feature>
<feature type="domain" description="PH" evidence="2">
    <location>
        <begin position="135"/>
        <end position="245"/>
    </location>
</feature>
<dbReference type="OrthoDB" id="5563754at2759"/>
<feature type="compositionally biased region" description="Basic and acidic residues" evidence="1">
    <location>
        <begin position="654"/>
        <end position="663"/>
    </location>
</feature>
<name>A0A8H7Q2G8_9FUNG</name>
<dbReference type="PROSITE" id="PS50003">
    <property type="entry name" value="PH_DOMAIN"/>
    <property type="match status" value="1"/>
</dbReference>